<dbReference type="PANTHER" id="PTHR14240:SF4">
    <property type="entry name" value="PROTEIN FANTOM"/>
    <property type="match status" value="1"/>
</dbReference>
<dbReference type="Proteomes" id="UP001176940">
    <property type="component" value="Unassembled WGS sequence"/>
</dbReference>
<dbReference type="InterPro" id="IPR031139">
    <property type="entry name" value="RPGRIP1_fam"/>
</dbReference>
<organism evidence="3 4">
    <name type="scientific">Ranitomeya imitator</name>
    <name type="common">mimic poison frog</name>
    <dbReference type="NCBI Taxonomy" id="111125"/>
    <lineage>
        <taxon>Eukaryota</taxon>
        <taxon>Metazoa</taxon>
        <taxon>Chordata</taxon>
        <taxon>Craniata</taxon>
        <taxon>Vertebrata</taxon>
        <taxon>Euteleostomi</taxon>
        <taxon>Amphibia</taxon>
        <taxon>Batrachia</taxon>
        <taxon>Anura</taxon>
        <taxon>Neobatrachia</taxon>
        <taxon>Hyloidea</taxon>
        <taxon>Dendrobatidae</taxon>
        <taxon>Dendrobatinae</taxon>
        <taxon>Ranitomeya</taxon>
    </lineage>
</organism>
<comment type="caution">
    <text evidence="3">The sequence shown here is derived from an EMBL/GenBank/DDBJ whole genome shotgun (WGS) entry which is preliminary data.</text>
</comment>
<name>A0ABN9MK75_9NEOB</name>
<keyword evidence="1" id="KW-0175">Coiled coil</keyword>
<proteinExistence type="predicted"/>
<evidence type="ECO:0000313" key="4">
    <source>
        <dbReference type="Proteomes" id="UP001176940"/>
    </source>
</evidence>
<keyword evidence="4" id="KW-1185">Reference proteome</keyword>
<protein>
    <submittedName>
        <fullName evidence="3">Uncharacterized protein</fullName>
    </submittedName>
</protein>
<feature type="region of interest" description="Disordered" evidence="2">
    <location>
        <begin position="1"/>
        <end position="25"/>
    </location>
</feature>
<gene>
    <name evidence="3" type="ORF">RIMI_LOCUS20606531</name>
</gene>
<accession>A0ABN9MK75</accession>
<feature type="compositionally biased region" description="Basic and acidic residues" evidence="2">
    <location>
        <begin position="1"/>
        <end position="17"/>
    </location>
</feature>
<sequence length="201" mass="23493">MRRETGRREPAKEDAKRRGTGSRAKRGMKETGLLYWFFLLAGSSGTQRKHLRAVSRAFEVSNSQEQQRKLREQQLKLQIAQLEAALKSDLSDKNEILDRMRREREQTEKLDEENRKLQLRCLEQRHQLDEFQNRLKFFTKESDVDVSELSEALMLIKKSTMDANNYGSTGVLIELKVFPWNKHIQLTDIKGNEKGTIKVTI</sequence>
<evidence type="ECO:0000256" key="1">
    <source>
        <dbReference type="SAM" id="Coils"/>
    </source>
</evidence>
<reference evidence="3" key="1">
    <citation type="submission" date="2023-07" db="EMBL/GenBank/DDBJ databases">
        <authorList>
            <person name="Stuckert A."/>
        </authorList>
    </citation>
    <scope>NUCLEOTIDE SEQUENCE</scope>
</reference>
<evidence type="ECO:0000256" key="2">
    <source>
        <dbReference type="SAM" id="MobiDB-lite"/>
    </source>
</evidence>
<dbReference type="PANTHER" id="PTHR14240">
    <property type="entry name" value="RETINITIS PIGMENTOSA GTPASE REGULATOR-INTERACTING PROTEIN"/>
    <property type="match status" value="1"/>
</dbReference>
<feature type="coiled-coil region" evidence="1">
    <location>
        <begin position="63"/>
        <end position="134"/>
    </location>
</feature>
<dbReference type="EMBL" id="CAUEEQ010069507">
    <property type="protein sequence ID" value="CAJ0965769.1"/>
    <property type="molecule type" value="Genomic_DNA"/>
</dbReference>
<evidence type="ECO:0000313" key="3">
    <source>
        <dbReference type="EMBL" id="CAJ0965769.1"/>
    </source>
</evidence>